<dbReference type="Proteomes" id="UP000823388">
    <property type="component" value="Chromosome 6K"/>
</dbReference>
<proteinExistence type="predicted"/>
<sequence>MIRCTLQSLDERMTRRIFSTRDTGGSREGVAPTAGGGSRKGAAEGAGRETRGGRAEGSSGSYSSVRSVGASQIRLVGGGASGQAAGRRPGPGRQSGERAAGADSAAERCGRGRREAWRRPAETSGGGRREAGRPACPELRRYAGKRVEDAPAQYQKKGEEKGSFVEAAWCERRVRLTPTRGPTRSLN</sequence>
<gene>
    <name evidence="2" type="ORF">PVAP13_6KG173070</name>
</gene>
<evidence type="ECO:0000313" key="2">
    <source>
        <dbReference type="EMBL" id="KAG2581528.1"/>
    </source>
</evidence>
<protein>
    <submittedName>
        <fullName evidence="2">Uncharacterized protein</fullName>
    </submittedName>
</protein>
<comment type="caution">
    <text evidence="2">The sequence shown here is derived from an EMBL/GenBank/DDBJ whole genome shotgun (WGS) entry which is preliminary data.</text>
</comment>
<evidence type="ECO:0000313" key="3">
    <source>
        <dbReference type="Proteomes" id="UP000823388"/>
    </source>
</evidence>
<dbReference type="EMBL" id="CM029047">
    <property type="protein sequence ID" value="KAG2581528.1"/>
    <property type="molecule type" value="Genomic_DNA"/>
</dbReference>
<feature type="region of interest" description="Disordered" evidence="1">
    <location>
        <begin position="1"/>
        <end position="136"/>
    </location>
</feature>
<feature type="compositionally biased region" description="Basic and acidic residues" evidence="1">
    <location>
        <begin position="105"/>
        <end position="136"/>
    </location>
</feature>
<name>A0A8T0R8T9_PANVG</name>
<accession>A0A8T0R8T9</accession>
<feature type="compositionally biased region" description="Low complexity" evidence="1">
    <location>
        <begin position="56"/>
        <end position="71"/>
    </location>
</feature>
<dbReference type="AlphaFoldDB" id="A0A8T0R8T9"/>
<reference evidence="2" key="1">
    <citation type="submission" date="2020-05" db="EMBL/GenBank/DDBJ databases">
        <title>WGS assembly of Panicum virgatum.</title>
        <authorList>
            <person name="Lovell J.T."/>
            <person name="Jenkins J."/>
            <person name="Shu S."/>
            <person name="Juenger T.E."/>
            <person name="Schmutz J."/>
        </authorList>
    </citation>
    <scope>NUCLEOTIDE SEQUENCE</scope>
    <source>
        <strain evidence="2">AP13</strain>
    </source>
</reference>
<keyword evidence="3" id="KW-1185">Reference proteome</keyword>
<organism evidence="2 3">
    <name type="scientific">Panicum virgatum</name>
    <name type="common">Blackwell switchgrass</name>
    <dbReference type="NCBI Taxonomy" id="38727"/>
    <lineage>
        <taxon>Eukaryota</taxon>
        <taxon>Viridiplantae</taxon>
        <taxon>Streptophyta</taxon>
        <taxon>Embryophyta</taxon>
        <taxon>Tracheophyta</taxon>
        <taxon>Spermatophyta</taxon>
        <taxon>Magnoliopsida</taxon>
        <taxon>Liliopsida</taxon>
        <taxon>Poales</taxon>
        <taxon>Poaceae</taxon>
        <taxon>PACMAD clade</taxon>
        <taxon>Panicoideae</taxon>
        <taxon>Panicodae</taxon>
        <taxon>Paniceae</taxon>
        <taxon>Panicinae</taxon>
        <taxon>Panicum</taxon>
        <taxon>Panicum sect. Hiantes</taxon>
    </lineage>
</organism>
<feature type="compositionally biased region" description="Low complexity" evidence="1">
    <location>
        <begin position="82"/>
        <end position="94"/>
    </location>
</feature>
<evidence type="ECO:0000256" key="1">
    <source>
        <dbReference type="SAM" id="MobiDB-lite"/>
    </source>
</evidence>